<feature type="compositionally biased region" description="Basic and acidic residues" evidence="1">
    <location>
        <begin position="1"/>
        <end position="19"/>
    </location>
</feature>
<keyword evidence="3" id="KW-1185">Reference proteome</keyword>
<name>E3SNE6_9CAUD</name>
<feature type="region of interest" description="Disordered" evidence="1">
    <location>
        <begin position="1"/>
        <end position="25"/>
    </location>
</feature>
<gene>
    <name evidence="2" type="ORF">PSSM7_028</name>
</gene>
<dbReference type="KEGG" id="vg:10329577"/>
<accession>E3SNE6</accession>
<dbReference type="EMBL" id="GU071103">
    <property type="protein sequence ID" value="ADO99075.1"/>
    <property type="molecule type" value="Genomic_DNA"/>
</dbReference>
<evidence type="ECO:0000313" key="3">
    <source>
        <dbReference type="Proteomes" id="UP000006532"/>
    </source>
</evidence>
<organism evidence="2 3">
    <name type="scientific">Prochlorococcus phage P-SSM7</name>
    <dbReference type="NCBI Taxonomy" id="445688"/>
    <lineage>
        <taxon>Viruses</taxon>
        <taxon>Duplodnaviria</taxon>
        <taxon>Heunggongvirae</taxon>
        <taxon>Uroviricota</taxon>
        <taxon>Caudoviricetes</taxon>
        <taxon>Pantevenvirales</taxon>
        <taxon>Kyanoviridae</taxon>
        <taxon>Palaemonvirus</taxon>
        <taxon>Palaemonvirus pssm7</taxon>
    </lineage>
</organism>
<dbReference type="RefSeq" id="YP_004324859.1">
    <property type="nucleotide sequence ID" value="NC_015290.1"/>
</dbReference>
<evidence type="ECO:0000256" key="1">
    <source>
        <dbReference type="SAM" id="MobiDB-lite"/>
    </source>
</evidence>
<dbReference type="Proteomes" id="UP000006532">
    <property type="component" value="Segment"/>
</dbReference>
<protein>
    <submittedName>
        <fullName evidence="2">Uncharacterized protein</fullName>
    </submittedName>
</protein>
<sequence>MHLKSHETPRKRGRNDKSRKSPVAIRQAKARLQALKRKLGGVQKIST</sequence>
<dbReference type="GeneID" id="10329577"/>
<reference evidence="2 3" key="1">
    <citation type="journal article" date="2010" name="Environ. Microbiol.">
        <title>Genomic analysis of oceanic cyanobacterial myoviruses compared with T4-like myoviruses from diverse hosts and environments.</title>
        <authorList>
            <person name="Sullivan M.B."/>
            <person name="Huang K.H."/>
            <person name="Ignacio-Espinoza J.C."/>
            <person name="Berlin A.M."/>
            <person name="Kelly L."/>
            <person name="Weigele P.R."/>
            <person name="DeFrancesco A.S."/>
            <person name="Kern S.E."/>
            <person name="Thompson L.R."/>
            <person name="Young S."/>
            <person name="Yandava C."/>
            <person name="Fu R."/>
            <person name="Krastins B."/>
            <person name="Chase M."/>
            <person name="Sarracino D."/>
            <person name="Osburne M.S."/>
            <person name="Henn M.R."/>
            <person name="Chisholm S.W."/>
        </authorList>
    </citation>
    <scope>NUCLEOTIDE SEQUENCE [LARGE SCALE GENOMIC DNA]</scope>
    <source>
        <strain evidence="2">NATL1A-15</strain>
    </source>
</reference>
<evidence type="ECO:0000313" key="2">
    <source>
        <dbReference type="EMBL" id="ADO99075.1"/>
    </source>
</evidence>
<proteinExistence type="predicted"/>